<dbReference type="Proteomes" id="UP000198211">
    <property type="component" value="Unassembled WGS sequence"/>
</dbReference>
<protein>
    <submittedName>
        <fullName evidence="2">RxLR effector protein</fullName>
    </submittedName>
</protein>
<dbReference type="EMBL" id="NBNE01000220">
    <property type="protein sequence ID" value="OWZ21490.1"/>
    <property type="molecule type" value="Genomic_DNA"/>
</dbReference>
<evidence type="ECO:0000313" key="2">
    <source>
        <dbReference type="EMBL" id="OWZ21490.1"/>
    </source>
</evidence>
<dbReference type="OrthoDB" id="128291at2759"/>
<evidence type="ECO:0000313" key="3">
    <source>
        <dbReference type="Proteomes" id="UP000198211"/>
    </source>
</evidence>
<dbReference type="AlphaFoldDB" id="A0A225WXB7"/>
<comment type="caution">
    <text evidence="2">The sequence shown here is derived from an EMBL/GenBank/DDBJ whole genome shotgun (WGS) entry which is preliminary data.</text>
</comment>
<keyword evidence="1" id="KW-0732">Signal</keyword>
<accession>A0A225WXB7</accession>
<sequence length="647" mass="74210">MRPPFLVCFAFLVSVVLIDADTSAADLIVFQSDFPKRTKFVNDAGISVNRFLRSNSGADKELTEERAGALSVPLLERLKGIFLQYVPVSPEKLTSWLKSGKSTDVVFIRLNLQGGENPFHKPQFADWVHYADELSAKRPEMSAISTLTSHYGDDRLFRMIRMAKTKPPTENLAKELETKLMQHWVATRKDPDEVFHLFNLDTVWDGIWEKPELSTWVQYVDDLNTKHPEKPAWMSSTLTKYFNDEVLIKMTNNLKMRGPENAKSIAAKVEDDWIQAGIQHYKTPYQALLDLGLGKEADNILKQLLSKDSLASTWVKYMEAFNRKYPAYETTVIETLTKTFGDVGVTNMLRTATEQSATRILATRLETAQLKMWLDNGESADNVFELLKLDQDPKNFILKDKHLLQTWVSFINFIVERASNKRFVKAALAENLDSLEYRFEDIPLNRILNMAKKFPSLKAPATKIQTKKIRGYFANKNTPGHVFRLLGLDDEGDDILSTSQFTSWLQYVENFNRQHGQQVSWFIPLHHAYKVERLFLQAIRTPSTLKIGKTLEKEWIKYWIGEKMSPKHTIVLLLAPDDEALISPALTTWSKYLEEFNKEYPAEKITMIDGLRANYNDFELLTMFKTAQSDPNTKKLASNLEKALVGI</sequence>
<keyword evidence="3" id="KW-1185">Reference proteome</keyword>
<gene>
    <name evidence="2" type="ORF">PHMEG_0003973</name>
</gene>
<proteinExistence type="predicted"/>
<organism evidence="2 3">
    <name type="scientific">Phytophthora megakarya</name>
    <dbReference type="NCBI Taxonomy" id="4795"/>
    <lineage>
        <taxon>Eukaryota</taxon>
        <taxon>Sar</taxon>
        <taxon>Stramenopiles</taxon>
        <taxon>Oomycota</taxon>
        <taxon>Peronosporomycetes</taxon>
        <taxon>Peronosporales</taxon>
        <taxon>Peronosporaceae</taxon>
        <taxon>Phytophthora</taxon>
    </lineage>
</organism>
<feature type="signal peptide" evidence="1">
    <location>
        <begin position="1"/>
        <end position="20"/>
    </location>
</feature>
<name>A0A225WXB7_9STRA</name>
<evidence type="ECO:0000256" key="1">
    <source>
        <dbReference type="SAM" id="SignalP"/>
    </source>
</evidence>
<reference evidence="3" key="1">
    <citation type="submission" date="2017-03" db="EMBL/GenBank/DDBJ databases">
        <title>Phytopthora megakarya and P. palmivora, two closely related causual agents of cacao black pod achieved similar genome size and gene model numbers by different mechanisms.</title>
        <authorList>
            <person name="Ali S."/>
            <person name="Shao J."/>
            <person name="Larry D.J."/>
            <person name="Kronmiller B."/>
            <person name="Shen D."/>
            <person name="Strem M.D."/>
            <person name="Melnick R.L."/>
            <person name="Guiltinan M.J."/>
            <person name="Tyler B.M."/>
            <person name="Meinhardt L.W."/>
            <person name="Bailey B.A."/>
        </authorList>
    </citation>
    <scope>NUCLEOTIDE SEQUENCE [LARGE SCALE GENOMIC DNA]</scope>
    <source>
        <strain evidence="3">zdho120</strain>
    </source>
</reference>
<feature type="chain" id="PRO_5012036437" evidence="1">
    <location>
        <begin position="21"/>
        <end position="647"/>
    </location>
</feature>